<dbReference type="Pfam" id="PF19371">
    <property type="entry name" value="DUF5946"/>
    <property type="match status" value="1"/>
</dbReference>
<name>A0A1I3U1C7_9BACL</name>
<gene>
    <name evidence="1" type="ORF">SAMN05421852_12112</name>
</gene>
<accession>A0A1I3U1C7</accession>
<keyword evidence="2" id="KW-1185">Reference proteome</keyword>
<dbReference type="OrthoDB" id="531380at2"/>
<evidence type="ECO:0000313" key="1">
    <source>
        <dbReference type="EMBL" id="SFJ76775.1"/>
    </source>
</evidence>
<dbReference type="Proteomes" id="UP000199545">
    <property type="component" value="Unassembled WGS sequence"/>
</dbReference>
<dbReference type="AlphaFoldDB" id="A0A1I3U1C7"/>
<dbReference type="InterPro" id="IPR045990">
    <property type="entry name" value="DUF5946"/>
</dbReference>
<organism evidence="1 2">
    <name type="scientific">Thermoflavimicrobium dichotomicum</name>
    <dbReference type="NCBI Taxonomy" id="46223"/>
    <lineage>
        <taxon>Bacteria</taxon>
        <taxon>Bacillati</taxon>
        <taxon>Bacillota</taxon>
        <taxon>Bacilli</taxon>
        <taxon>Bacillales</taxon>
        <taxon>Thermoactinomycetaceae</taxon>
        <taxon>Thermoflavimicrobium</taxon>
    </lineage>
</organism>
<protein>
    <submittedName>
        <fullName evidence="1">Uncharacterized protein</fullName>
    </submittedName>
</protein>
<dbReference type="RefSeq" id="WP_093231350.1">
    <property type="nucleotide sequence ID" value="NZ_FORR01000021.1"/>
</dbReference>
<evidence type="ECO:0000313" key="2">
    <source>
        <dbReference type="Proteomes" id="UP000199545"/>
    </source>
</evidence>
<dbReference type="STRING" id="46223.SAMN05421852_12112"/>
<reference evidence="1 2" key="1">
    <citation type="submission" date="2016-10" db="EMBL/GenBank/DDBJ databases">
        <authorList>
            <person name="de Groot N.N."/>
        </authorList>
    </citation>
    <scope>NUCLEOTIDE SEQUENCE [LARGE SCALE GENOMIC DNA]</scope>
    <source>
        <strain evidence="1 2">DSM 44778</strain>
    </source>
</reference>
<proteinExistence type="predicted"/>
<dbReference type="EMBL" id="FORR01000021">
    <property type="protein sequence ID" value="SFJ76775.1"/>
    <property type="molecule type" value="Genomic_DNA"/>
</dbReference>
<sequence>MRCTCGIESREKCQSIQHAIIMKEVETIRNYSLHRLRVDAYCLQHPDIHLVSAKSFAAHLLGMCIAMEFNSAPALYQVIQKWGYGKGDLEKPPMLSSFGDLTIEHLLDAHDADEYALRVREYAASVWNAYEVYHGLARDWLQKAKATVFR</sequence>